<dbReference type="Pfam" id="PF12771">
    <property type="entry name" value="SusD-like_2"/>
    <property type="match status" value="1"/>
</dbReference>
<keyword evidence="1" id="KW-0732">Signal</keyword>
<protein>
    <submittedName>
        <fullName evidence="2">SusD/RagB family nutrient-binding outer membrane lipoprotein</fullName>
    </submittedName>
</protein>
<dbReference type="InterPro" id="IPR011990">
    <property type="entry name" value="TPR-like_helical_dom_sf"/>
</dbReference>
<proteinExistence type="predicted"/>
<evidence type="ECO:0000313" key="2">
    <source>
        <dbReference type="EMBL" id="MCP9610542.1"/>
    </source>
</evidence>
<evidence type="ECO:0000313" key="3">
    <source>
        <dbReference type="Proteomes" id="UP001205603"/>
    </source>
</evidence>
<reference evidence="2 3" key="1">
    <citation type="submission" date="2022-07" db="EMBL/GenBank/DDBJ databases">
        <title>Fecal culturing of patients with breast cancer.</title>
        <authorList>
            <person name="Teng N.M.Y."/>
            <person name="Kiu R."/>
            <person name="Evans R."/>
            <person name="Baker D.J."/>
            <person name="Zenner C."/>
            <person name="Robinson S.D."/>
            <person name="Hall L.J."/>
        </authorList>
    </citation>
    <scope>NUCLEOTIDE SEQUENCE [LARGE SCALE GENOMIC DNA]</scope>
    <source>
        <strain evidence="2 3">LH1063</strain>
    </source>
</reference>
<evidence type="ECO:0000256" key="1">
    <source>
        <dbReference type="SAM" id="SignalP"/>
    </source>
</evidence>
<dbReference type="Proteomes" id="UP001205603">
    <property type="component" value="Unassembled WGS sequence"/>
</dbReference>
<feature type="chain" id="PRO_5045720514" evidence="1">
    <location>
        <begin position="25"/>
        <end position="530"/>
    </location>
</feature>
<accession>A0ABT1MD32</accession>
<name>A0ABT1MD32_9BACT</name>
<feature type="signal peptide" evidence="1">
    <location>
        <begin position="1"/>
        <end position="24"/>
    </location>
</feature>
<organism evidence="2 3">
    <name type="scientific">Coprobacter tertius</name>
    <dbReference type="NCBI Taxonomy" id="2944915"/>
    <lineage>
        <taxon>Bacteria</taxon>
        <taxon>Pseudomonadati</taxon>
        <taxon>Bacteroidota</taxon>
        <taxon>Bacteroidia</taxon>
        <taxon>Bacteroidales</taxon>
        <taxon>Barnesiellaceae</taxon>
        <taxon>Coprobacter</taxon>
    </lineage>
</organism>
<comment type="caution">
    <text evidence="2">The sequence shown here is derived from an EMBL/GenBank/DDBJ whole genome shotgun (WGS) entry which is preliminary data.</text>
</comment>
<dbReference type="InterPro" id="IPR041662">
    <property type="entry name" value="SusD-like_2"/>
</dbReference>
<sequence>MMKKYMIKNSVLASLLAIASLSSCTDSIMDDINRDRNHPENVPAKFLLTEVITSTAFNVTGGDFSLYASVYIEHETGIFGQMYNADIRNGEPNVATTYNNAWNNAYANIKTLKIAIDKLENDPFEQGNNVSLGIAKVLLAYNGAILTDLFGDVPFVQAGEINPDNTPKYMQPKIDKQEEVYKEVFQLLDDAVILFDKKDEGSSGAIGRNDYIYGGDAKIWKKAAYALKARYMLHVLDRSADKDADMQTILTCVDNSFASAKDELKFAVYNGSSQLNPYAGFTMSRDAMGASKSLVDKMIALNDPRAKCSFMQCTDPRNYTFEQITDPAKIETAPNGEPVQTQFKYSYSMPSLAASAPTQLMSYHELMFIKAEVLARKGQNDDAYITLKSAIEAAFANLQNSIKATIDYCDFTGDADPAVDLSKTVADAYHTALKAAFDTDPLRMVMLQKYLSFFGSSGESVEAYNDYRRLKGEGKEDYIDLKNPLNVKEKFPLRYGYGQSDVSANQEVKKAFGNGQYVYTEPVWWAGGTR</sequence>
<keyword evidence="2" id="KW-0449">Lipoprotein</keyword>
<dbReference type="Gene3D" id="1.20.120.840">
    <property type="entry name" value="SusD-like, tetratrico peptide repeats domain"/>
    <property type="match status" value="1"/>
</dbReference>
<gene>
    <name evidence="2" type="ORF">NMU02_00345</name>
</gene>
<dbReference type="Gene3D" id="1.25.40.390">
    <property type="match status" value="2"/>
</dbReference>
<dbReference type="SUPFAM" id="SSF48452">
    <property type="entry name" value="TPR-like"/>
    <property type="match status" value="1"/>
</dbReference>
<dbReference type="PROSITE" id="PS51257">
    <property type="entry name" value="PROKAR_LIPOPROTEIN"/>
    <property type="match status" value="1"/>
</dbReference>
<dbReference type="EMBL" id="JANDHW010000001">
    <property type="protein sequence ID" value="MCP9610542.1"/>
    <property type="molecule type" value="Genomic_DNA"/>
</dbReference>
<keyword evidence="3" id="KW-1185">Reference proteome</keyword>